<dbReference type="OrthoDB" id="7658906at2"/>
<reference evidence="1 2" key="1">
    <citation type="submission" date="2018-10" db="EMBL/GenBank/DDBJ databases">
        <authorList>
            <person name="Jung H.S."/>
            <person name="Jeon C.O."/>
        </authorList>
    </citation>
    <scope>NUCLEOTIDE SEQUENCE [LARGE SCALE GENOMIC DNA]</scope>
    <source>
        <strain evidence="1 2">MA-7-27</strain>
    </source>
</reference>
<dbReference type="Proteomes" id="UP000281343">
    <property type="component" value="Unassembled WGS sequence"/>
</dbReference>
<gene>
    <name evidence="1" type="ORF">D9R08_03605</name>
</gene>
<name>A0A3L9YA59_9RHOB</name>
<comment type="caution">
    <text evidence="1">The sequence shown here is derived from an EMBL/GenBank/DDBJ whole genome shotgun (WGS) entry which is preliminary data.</text>
</comment>
<protein>
    <submittedName>
        <fullName evidence="1">Uncharacterized protein</fullName>
    </submittedName>
</protein>
<dbReference type="RefSeq" id="WP_121896596.1">
    <property type="nucleotide sequence ID" value="NZ_RCNT01000001.1"/>
</dbReference>
<evidence type="ECO:0000313" key="2">
    <source>
        <dbReference type="Proteomes" id="UP000281343"/>
    </source>
</evidence>
<sequence length="117" mass="12158">MTGFARHVLPADITAFAGDFASQPLAFAHLLDVAPAIDLDHVEVIPATAPIARLTPYFGADTAQVIRAAATGRNTLLLILPAAYPGLDCPFGATDLLSLIGTFRGTITRMIPAGGET</sequence>
<accession>A0A3L9YA59</accession>
<proteinExistence type="predicted"/>
<dbReference type="AlphaFoldDB" id="A0A3L9YA59"/>
<dbReference type="EMBL" id="RCNT01000001">
    <property type="protein sequence ID" value="RMA44007.1"/>
    <property type="molecule type" value="Genomic_DNA"/>
</dbReference>
<evidence type="ECO:0000313" key="1">
    <source>
        <dbReference type="EMBL" id="RMA44007.1"/>
    </source>
</evidence>
<organism evidence="1 2">
    <name type="scientific">Rhodophyticola porphyridii</name>
    <dbReference type="NCBI Taxonomy" id="1852017"/>
    <lineage>
        <taxon>Bacteria</taxon>
        <taxon>Pseudomonadati</taxon>
        <taxon>Pseudomonadota</taxon>
        <taxon>Alphaproteobacteria</taxon>
        <taxon>Rhodobacterales</taxon>
        <taxon>Roseobacteraceae</taxon>
        <taxon>Rhodophyticola</taxon>
    </lineage>
</organism>
<keyword evidence="2" id="KW-1185">Reference proteome</keyword>